<dbReference type="InterPro" id="IPR003781">
    <property type="entry name" value="CoA-bd"/>
</dbReference>
<dbReference type="Proteomes" id="UP000316614">
    <property type="component" value="Chromosome"/>
</dbReference>
<sequence>MANDANKKTVIIGATGNPQKYAFLAAKMLKEHGHRYVPLSIHGGEVLGEDILDLKEQPAVPDVHTVTMYINPSHQPEWEKYIFSLKPTRVIFNPGTEYQAFKVRLEQEGIEAVEACTLVMLRTGQF</sequence>
<organism evidence="2 3">
    <name type="scientific">Echinicola soli</name>
    <dbReference type="NCBI Taxonomy" id="2591634"/>
    <lineage>
        <taxon>Bacteria</taxon>
        <taxon>Pseudomonadati</taxon>
        <taxon>Bacteroidota</taxon>
        <taxon>Cytophagia</taxon>
        <taxon>Cytophagales</taxon>
        <taxon>Cyclobacteriaceae</taxon>
        <taxon>Echinicola</taxon>
    </lineage>
</organism>
<dbReference type="KEGG" id="echi:FKX85_14150"/>
<name>A0A514CKD1_9BACT</name>
<protein>
    <submittedName>
        <fullName evidence="2">CoA-binding protein</fullName>
    </submittedName>
</protein>
<gene>
    <name evidence="2" type="ORF">FKX85_14150</name>
</gene>
<reference evidence="2 3" key="1">
    <citation type="submission" date="2019-06" db="EMBL/GenBank/DDBJ databases">
        <title>Echinicola alkalisoli sp. nov. isolated from saline soil.</title>
        <authorList>
            <person name="Sun J.-Q."/>
            <person name="Xu L."/>
        </authorList>
    </citation>
    <scope>NUCLEOTIDE SEQUENCE [LARGE SCALE GENOMIC DNA]</scope>
    <source>
        <strain evidence="2 3">LN3S3</strain>
    </source>
</reference>
<dbReference type="RefSeq" id="WP_141615351.1">
    <property type="nucleotide sequence ID" value="NZ_CP041253.1"/>
</dbReference>
<dbReference type="Gene3D" id="3.40.50.720">
    <property type="entry name" value="NAD(P)-binding Rossmann-like Domain"/>
    <property type="match status" value="1"/>
</dbReference>
<evidence type="ECO:0000259" key="1">
    <source>
        <dbReference type="Pfam" id="PF13380"/>
    </source>
</evidence>
<dbReference type="InterPro" id="IPR036291">
    <property type="entry name" value="NAD(P)-bd_dom_sf"/>
</dbReference>
<dbReference type="SUPFAM" id="SSF51735">
    <property type="entry name" value="NAD(P)-binding Rossmann-fold domains"/>
    <property type="match status" value="1"/>
</dbReference>
<proteinExistence type="predicted"/>
<feature type="domain" description="CoA-binding" evidence="1">
    <location>
        <begin position="7"/>
        <end position="121"/>
    </location>
</feature>
<evidence type="ECO:0000313" key="3">
    <source>
        <dbReference type="Proteomes" id="UP000316614"/>
    </source>
</evidence>
<accession>A0A514CKD1</accession>
<dbReference type="Pfam" id="PF13380">
    <property type="entry name" value="CoA_binding_2"/>
    <property type="match status" value="1"/>
</dbReference>
<evidence type="ECO:0000313" key="2">
    <source>
        <dbReference type="EMBL" id="QDH80114.1"/>
    </source>
</evidence>
<keyword evidence="3" id="KW-1185">Reference proteome</keyword>
<dbReference type="AlphaFoldDB" id="A0A514CKD1"/>
<dbReference type="EMBL" id="CP041253">
    <property type="protein sequence ID" value="QDH80114.1"/>
    <property type="molecule type" value="Genomic_DNA"/>
</dbReference>
<dbReference type="OrthoDB" id="708726at2"/>